<keyword evidence="4" id="KW-1185">Reference proteome</keyword>
<proteinExistence type="predicted"/>
<dbReference type="PROSITE" id="PS51257">
    <property type="entry name" value="PROKAR_LIPOPROTEIN"/>
    <property type="match status" value="1"/>
</dbReference>
<dbReference type="RefSeq" id="WP_052900348.1">
    <property type="nucleotide sequence ID" value="NZ_JRXE01000021.1"/>
</dbReference>
<dbReference type="AlphaFoldDB" id="A0A0L7T6D5"/>
<accession>A0A0L7T6D5</accession>
<evidence type="ECO:0000313" key="1">
    <source>
        <dbReference type="EMBL" id="KOC88718.1"/>
    </source>
</evidence>
<comment type="caution">
    <text evidence="2">The sequence shown here is derived from an EMBL/GenBank/DDBJ whole genome shotgun (WGS) entry which is preliminary data.</text>
</comment>
<dbReference type="GO" id="GO:0000428">
    <property type="term" value="C:DNA-directed RNA polymerase complex"/>
    <property type="evidence" value="ECO:0007669"/>
    <property type="project" value="UniProtKB-KW"/>
</dbReference>
<organism evidence="2 3">
    <name type="scientific">Winslowiella iniecta</name>
    <dbReference type="NCBI Taxonomy" id="1560201"/>
    <lineage>
        <taxon>Bacteria</taxon>
        <taxon>Pseudomonadati</taxon>
        <taxon>Pseudomonadota</taxon>
        <taxon>Gammaproteobacteria</taxon>
        <taxon>Enterobacterales</taxon>
        <taxon>Erwiniaceae</taxon>
        <taxon>Winslowiella</taxon>
    </lineage>
</organism>
<dbReference type="Proteomes" id="UP000036851">
    <property type="component" value="Unassembled WGS sequence"/>
</dbReference>
<evidence type="ECO:0000313" key="4">
    <source>
        <dbReference type="Proteomes" id="UP000037088"/>
    </source>
</evidence>
<reference evidence="3 4" key="1">
    <citation type="journal article" date="2015" name="Int. J. Syst. Evol. Microbiol.">
        <title>Erwinia iniecta sp. nov., isolated from Russian wheat aphids (Diuraphis noxia).</title>
        <authorList>
            <person name="Campillo T."/>
            <person name="Luna E."/>
            <person name="Portier P."/>
            <person name="Fischer-Le Saux M."/>
            <person name="Lapitan N."/>
            <person name="Tisserat N.A."/>
            <person name="Leach J.E."/>
        </authorList>
    </citation>
    <scope>NUCLEOTIDE SEQUENCE [LARGE SCALE GENOMIC DNA]</scope>
    <source>
        <strain evidence="1 4">B120</strain>
        <strain evidence="2 3">B149</strain>
    </source>
</reference>
<dbReference type="EMBL" id="JRXE01000021">
    <property type="protein sequence ID" value="KOC88718.1"/>
    <property type="molecule type" value="Genomic_DNA"/>
</dbReference>
<keyword evidence="2" id="KW-0240">DNA-directed RNA polymerase</keyword>
<dbReference type="OrthoDB" id="9096456at2"/>
<evidence type="ECO:0000313" key="3">
    <source>
        <dbReference type="Proteomes" id="UP000036851"/>
    </source>
</evidence>
<name>A0A0L7T6D5_9GAMM</name>
<sequence length="182" mass="19682">MKKVVLAVGVSLLLAGCGDISKGDIEDAINAKINQSDICYSLQDNNVSFPVRVNAGFNIGGLSNSDAILKGLQNQGLLAISQDTSGWSRVNVLQLTEKGQDVSFWDKTKGVCVGHKAVDEVKVWTEPNDGGAQKMTQVTYTWKLDGIPGWVDKKAFADVKGISEPQEARIMLVKTNKGWQAM</sequence>
<protein>
    <submittedName>
        <fullName evidence="2">DNA-directed RNA polymerase, beta subunit</fullName>
    </submittedName>
</protein>
<evidence type="ECO:0000313" key="2">
    <source>
        <dbReference type="EMBL" id="KOC90954.1"/>
    </source>
</evidence>
<dbReference type="Proteomes" id="UP000037088">
    <property type="component" value="Unassembled WGS sequence"/>
</dbReference>
<keyword evidence="2" id="KW-0804">Transcription</keyword>
<dbReference type="PATRIC" id="fig|1560201.3.peg.3172"/>
<gene>
    <name evidence="1" type="ORF">NG42_14945</name>
    <name evidence="2" type="ORF">NG43_16135</name>
</gene>
<dbReference type="EMBL" id="JRXF01000027">
    <property type="protein sequence ID" value="KOC90954.1"/>
    <property type="molecule type" value="Genomic_DNA"/>
</dbReference>